<dbReference type="AlphaFoldDB" id="A0A1G6BJH9"/>
<dbReference type="InterPro" id="IPR001737">
    <property type="entry name" value="KsgA/Erm"/>
</dbReference>
<keyword evidence="5 7" id="KW-0949">S-adenosyl-L-methionine</keyword>
<dbReference type="EMBL" id="FMXO01000005">
    <property type="protein sequence ID" value="SDB20733.1"/>
    <property type="molecule type" value="Genomic_DNA"/>
</dbReference>
<dbReference type="RefSeq" id="WP_092118035.1">
    <property type="nucleotide sequence ID" value="NZ_FMXO01000005.1"/>
</dbReference>
<dbReference type="GO" id="GO:0052908">
    <property type="term" value="F:16S rRNA (adenine(1518)-N(6)/adenine(1519)-N(6))-dimethyltransferase activity"/>
    <property type="evidence" value="ECO:0007669"/>
    <property type="project" value="UniProtKB-EC"/>
</dbReference>
<dbReference type="InterPro" id="IPR020598">
    <property type="entry name" value="rRNA_Ade_methylase_Trfase_N"/>
</dbReference>
<evidence type="ECO:0000259" key="9">
    <source>
        <dbReference type="SMART" id="SM00650"/>
    </source>
</evidence>
<reference evidence="10 11" key="1">
    <citation type="submission" date="2016-10" db="EMBL/GenBank/DDBJ databases">
        <authorList>
            <person name="de Groot N.N."/>
        </authorList>
    </citation>
    <scope>NUCLEOTIDE SEQUENCE [LARGE SCALE GENOMIC DNA]</scope>
    <source>
        <strain evidence="10 11">ASO4-2</strain>
    </source>
</reference>
<dbReference type="SMART" id="SM00650">
    <property type="entry name" value="rADc"/>
    <property type="match status" value="1"/>
</dbReference>
<keyword evidence="2 7" id="KW-0698">rRNA processing</keyword>
<dbReference type="EC" id="2.1.1.182" evidence="7"/>
<evidence type="ECO:0000256" key="1">
    <source>
        <dbReference type="ARBA" id="ARBA00022490"/>
    </source>
</evidence>
<dbReference type="Proteomes" id="UP000198771">
    <property type="component" value="Unassembled WGS sequence"/>
</dbReference>
<dbReference type="NCBIfam" id="TIGR00755">
    <property type="entry name" value="ksgA"/>
    <property type="match status" value="1"/>
</dbReference>
<dbReference type="OrthoDB" id="9814755at2"/>
<comment type="function">
    <text evidence="7">Specifically dimethylates two adjacent adenosines (A1518 and A1519) in the loop of a conserved hairpin near the 3'-end of 16S rRNA in the 30S particle. May play a critical role in biogenesis of 30S subunits.</text>
</comment>
<organism evidence="10 11">
    <name type="scientific">Desulfonatronum thiosulfatophilum</name>
    <dbReference type="NCBI Taxonomy" id="617002"/>
    <lineage>
        <taxon>Bacteria</taxon>
        <taxon>Pseudomonadati</taxon>
        <taxon>Thermodesulfobacteriota</taxon>
        <taxon>Desulfovibrionia</taxon>
        <taxon>Desulfovibrionales</taxon>
        <taxon>Desulfonatronaceae</taxon>
        <taxon>Desulfonatronum</taxon>
    </lineage>
</organism>
<feature type="binding site" evidence="7 8">
    <location>
        <position position="85"/>
    </location>
    <ligand>
        <name>S-adenosyl-L-methionine</name>
        <dbReference type="ChEBI" id="CHEBI:59789"/>
    </ligand>
</feature>
<dbReference type="InterPro" id="IPR011530">
    <property type="entry name" value="rRNA_adenine_dimethylase"/>
</dbReference>
<gene>
    <name evidence="7" type="primary">rsmA</name>
    <name evidence="7" type="synonym">ksgA</name>
    <name evidence="10" type="ORF">SAMN05660653_00989</name>
</gene>
<dbReference type="GO" id="GO:0005829">
    <property type="term" value="C:cytosol"/>
    <property type="evidence" value="ECO:0007669"/>
    <property type="project" value="TreeGrafter"/>
</dbReference>
<dbReference type="PANTHER" id="PTHR11727:SF7">
    <property type="entry name" value="DIMETHYLADENOSINE TRANSFERASE-RELATED"/>
    <property type="match status" value="1"/>
</dbReference>
<keyword evidence="11" id="KW-1185">Reference proteome</keyword>
<dbReference type="InterPro" id="IPR020596">
    <property type="entry name" value="rRNA_Ade_Mease_Trfase_CS"/>
</dbReference>
<evidence type="ECO:0000313" key="10">
    <source>
        <dbReference type="EMBL" id="SDB20733.1"/>
    </source>
</evidence>
<evidence type="ECO:0000256" key="4">
    <source>
        <dbReference type="ARBA" id="ARBA00022679"/>
    </source>
</evidence>
<feature type="binding site" evidence="7 8">
    <location>
        <position position="103"/>
    </location>
    <ligand>
        <name>S-adenosyl-L-methionine</name>
        <dbReference type="ChEBI" id="CHEBI:59789"/>
    </ligand>
</feature>
<dbReference type="SUPFAM" id="SSF53335">
    <property type="entry name" value="S-adenosyl-L-methionine-dependent methyltransferases"/>
    <property type="match status" value="1"/>
</dbReference>
<keyword evidence="3 7" id="KW-0489">Methyltransferase</keyword>
<feature type="domain" description="Ribosomal RNA adenine methylase transferase N-terminal" evidence="9">
    <location>
        <begin position="22"/>
        <end position="188"/>
    </location>
</feature>
<evidence type="ECO:0000256" key="6">
    <source>
        <dbReference type="ARBA" id="ARBA00022884"/>
    </source>
</evidence>
<sequence length="267" mass="30349">MIRTTHRPKRSLGQNFLQDQGTAAKIVASLDAPTNARVLEIGPGQGALTRWLNQSGCTLHALEKDADLAAELKARWPDLSLLVMDALEFPWERLHGPWNIIGNLPYNVASPIIWDVVSRVSDLERGIFMVQKEVADRIAAIPGNRSYGALSVWVQSHVQVRRLFVVGPHVFYPRPKIDSAVIRFLPLPNEERTTCGPALRKLLNICFQQRRKQLKTILRSFWHEYLTMWLIDQGLKPECRPEELSPKQFQHLAQLLFAVEAVNHSVT</sequence>
<evidence type="ECO:0000256" key="7">
    <source>
        <dbReference type="HAMAP-Rule" id="MF_00607"/>
    </source>
</evidence>
<comment type="subcellular location">
    <subcellularLocation>
        <location evidence="7">Cytoplasm</location>
    </subcellularLocation>
</comment>
<evidence type="ECO:0000256" key="2">
    <source>
        <dbReference type="ARBA" id="ARBA00022552"/>
    </source>
</evidence>
<feature type="binding site" evidence="7 8">
    <location>
        <position position="15"/>
    </location>
    <ligand>
        <name>S-adenosyl-L-methionine</name>
        <dbReference type="ChEBI" id="CHEBI:59789"/>
    </ligand>
</feature>
<dbReference type="CDD" id="cd02440">
    <property type="entry name" value="AdoMet_MTases"/>
    <property type="match status" value="1"/>
</dbReference>
<keyword evidence="1 7" id="KW-0963">Cytoplasm</keyword>
<dbReference type="Gene3D" id="3.40.50.150">
    <property type="entry name" value="Vaccinia Virus protein VP39"/>
    <property type="match status" value="1"/>
</dbReference>
<keyword evidence="6 7" id="KW-0694">RNA-binding</keyword>
<dbReference type="GO" id="GO:0003723">
    <property type="term" value="F:RNA binding"/>
    <property type="evidence" value="ECO:0007669"/>
    <property type="project" value="UniProtKB-UniRule"/>
</dbReference>
<evidence type="ECO:0000256" key="5">
    <source>
        <dbReference type="ARBA" id="ARBA00022691"/>
    </source>
</evidence>
<evidence type="ECO:0000256" key="8">
    <source>
        <dbReference type="PROSITE-ProRule" id="PRU01026"/>
    </source>
</evidence>
<evidence type="ECO:0000256" key="3">
    <source>
        <dbReference type="ARBA" id="ARBA00022603"/>
    </source>
</evidence>
<comment type="similarity">
    <text evidence="7">Belongs to the class I-like SAM-binding methyltransferase superfamily. rRNA adenine N(6)-methyltransferase family. RsmA subfamily.</text>
</comment>
<dbReference type="PROSITE" id="PS01131">
    <property type="entry name" value="RRNA_A_DIMETH"/>
    <property type="match status" value="1"/>
</dbReference>
<evidence type="ECO:0000313" key="11">
    <source>
        <dbReference type="Proteomes" id="UP000198771"/>
    </source>
</evidence>
<dbReference type="InterPro" id="IPR023165">
    <property type="entry name" value="rRNA_Ade_diMease-like_C"/>
</dbReference>
<comment type="catalytic activity">
    <reaction evidence="7">
        <text>adenosine(1518)/adenosine(1519) in 16S rRNA + 4 S-adenosyl-L-methionine = N(6)-dimethyladenosine(1518)/N(6)-dimethyladenosine(1519) in 16S rRNA + 4 S-adenosyl-L-homocysteine + 4 H(+)</text>
        <dbReference type="Rhea" id="RHEA:19609"/>
        <dbReference type="Rhea" id="RHEA-COMP:10232"/>
        <dbReference type="Rhea" id="RHEA-COMP:10233"/>
        <dbReference type="ChEBI" id="CHEBI:15378"/>
        <dbReference type="ChEBI" id="CHEBI:57856"/>
        <dbReference type="ChEBI" id="CHEBI:59789"/>
        <dbReference type="ChEBI" id="CHEBI:74411"/>
        <dbReference type="ChEBI" id="CHEBI:74493"/>
        <dbReference type="EC" id="2.1.1.182"/>
    </reaction>
</comment>
<accession>A0A1G6BJH9</accession>
<dbReference type="InterPro" id="IPR029063">
    <property type="entry name" value="SAM-dependent_MTases_sf"/>
</dbReference>
<dbReference type="HAMAP" id="MF_00607">
    <property type="entry name" value="16SrRNA_methyltr_A"/>
    <property type="match status" value="1"/>
</dbReference>
<dbReference type="Pfam" id="PF00398">
    <property type="entry name" value="RrnaAD"/>
    <property type="match status" value="1"/>
</dbReference>
<dbReference type="PROSITE" id="PS51689">
    <property type="entry name" value="SAM_RNA_A_N6_MT"/>
    <property type="match status" value="1"/>
</dbReference>
<feature type="binding site" evidence="7 8">
    <location>
        <position position="63"/>
    </location>
    <ligand>
        <name>S-adenosyl-L-methionine</name>
        <dbReference type="ChEBI" id="CHEBI:59789"/>
    </ligand>
</feature>
<feature type="binding site" evidence="7 8">
    <location>
        <position position="17"/>
    </location>
    <ligand>
        <name>S-adenosyl-L-methionine</name>
        <dbReference type="ChEBI" id="CHEBI:59789"/>
    </ligand>
</feature>
<name>A0A1G6BJH9_9BACT</name>
<feature type="binding site" evidence="7 8">
    <location>
        <position position="42"/>
    </location>
    <ligand>
        <name>S-adenosyl-L-methionine</name>
        <dbReference type="ChEBI" id="CHEBI:59789"/>
    </ligand>
</feature>
<dbReference type="PANTHER" id="PTHR11727">
    <property type="entry name" value="DIMETHYLADENOSINE TRANSFERASE"/>
    <property type="match status" value="1"/>
</dbReference>
<proteinExistence type="inferred from homology"/>
<dbReference type="STRING" id="617002.SAMN05660653_00989"/>
<dbReference type="Gene3D" id="1.10.8.100">
    <property type="entry name" value="Ribosomal RNA adenine dimethylase-like, domain 2"/>
    <property type="match status" value="1"/>
</dbReference>
<protein>
    <recommendedName>
        <fullName evidence="7">Ribosomal RNA small subunit methyltransferase A</fullName>
        <ecNumber evidence="7">2.1.1.182</ecNumber>
    </recommendedName>
    <alternativeName>
        <fullName evidence="7">16S rRNA (adenine(1518)-N(6)/adenine(1519)-N(6))-dimethyltransferase</fullName>
    </alternativeName>
    <alternativeName>
        <fullName evidence="7">16S rRNA dimethyladenosine transferase</fullName>
    </alternativeName>
    <alternativeName>
        <fullName evidence="7">16S rRNA dimethylase</fullName>
    </alternativeName>
    <alternativeName>
        <fullName evidence="7">S-adenosylmethionine-6-N', N'-adenosyl(rRNA) dimethyltransferase</fullName>
    </alternativeName>
</protein>
<keyword evidence="4 7" id="KW-0808">Transferase</keyword>